<dbReference type="Proteomes" id="UP000319931">
    <property type="component" value="Unassembled WGS sequence"/>
</dbReference>
<dbReference type="AlphaFoldDB" id="A0A502FC92"/>
<sequence>MENTFGSMSDEDLVASYRALRRERRDGYARWFLLIMELQVLHDVSILEAERLALSNKHRRSWVKKQINSHQRCRKYALAHIRYNGVASLIAREGETFNFKVRFRVWSEAE</sequence>
<organism evidence="1 2">
    <name type="scientific">Sphingomonas glacialis</name>
    <dbReference type="NCBI Taxonomy" id="658225"/>
    <lineage>
        <taxon>Bacteria</taxon>
        <taxon>Pseudomonadati</taxon>
        <taxon>Pseudomonadota</taxon>
        <taxon>Alphaproteobacteria</taxon>
        <taxon>Sphingomonadales</taxon>
        <taxon>Sphingomonadaceae</taxon>
        <taxon>Sphingomonas</taxon>
    </lineage>
</organism>
<reference evidence="1 2" key="1">
    <citation type="journal article" date="2019" name="Environ. Microbiol.">
        <title>Species interactions and distinct microbial communities in high Arctic permafrost affected cryosols are associated with the CH4 and CO2 gas fluxes.</title>
        <authorList>
            <person name="Altshuler I."/>
            <person name="Hamel J."/>
            <person name="Turney S."/>
            <person name="Magnuson E."/>
            <person name="Levesque R."/>
            <person name="Greer C."/>
            <person name="Whyte L.G."/>
        </authorList>
    </citation>
    <scope>NUCLEOTIDE SEQUENCE [LARGE SCALE GENOMIC DNA]</scope>
    <source>
        <strain evidence="1 2">E6.1</strain>
    </source>
</reference>
<gene>
    <name evidence="1" type="ORF">EAH76_23030</name>
</gene>
<comment type="caution">
    <text evidence="1">The sequence shown here is derived from an EMBL/GenBank/DDBJ whole genome shotgun (WGS) entry which is preliminary data.</text>
</comment>
<proteinExistence type="predicted"/>
<dbReference type="EMBL" id="RCZC01000012">
    <property type="protein sequence ID" value="TPG47027.1"/>
    <property type="molecule type" value="Genomic_DNA"/>
</dbReference>
<keyword evidence="2" id="KW-1185">Reference proteome</keyword>
<accession>A0A502FC92</accession>
<name>A0A502FC92_9SPHN</name>
<dbReference type="RefSeq" id="WP_140852612.1">
    <property type="nucleotide sequence ID" value="NZ_RCZC01000012.1"/>
</dbReference>
<protein>
    <submittedName>
        <fullName evidence="1">Uncharacterized protein</fullName>
    </submittedName>
</protein>
<evidence type="ECO:0000313" key="1">
    <source>
        <dbReference type="EMBL" id="TPG47027.1"/>
    </source>
</evidence>
<evidence type="ECO:0000313" key="2">
    <source>
        <dbReference type="Proteomes" id="UP000319931"/>
    </source>
</evidence>
<dbReference type="OrthoDB" id="7576756at2"/>